<accession>A0A4C1TQG3</accession>
<keyword evidence="1" id="KW-1133">Transmembrane helix</keyword>
<evidence type="ECO:0000313" key="3">
    <source>
        <dbReference type="Proteomes" id="UP000299102"/>
    </source>
</evidence>
<reference evidence="2 3" key="1">
    <citation type="journal article" date="2019" name="Commun. Biol.">
        <title>The bagworm genome reveals a unique fibroin gene that provides high tensile strength.</title>
        <authorList>
            <person name="Kono N."/>
            <person name="Nakamura H."/>
            <person name="Ohtoshi R."/>
            <person name="Tomita M."/>
            <person name="Numata K."/>
            <person name="Arakawa K."/>
        </authorList>
    </citation>
    <scope>NUCLEOTIDE SEQUENCE [LARGE SCALE GENOMIC DNA]</scope>
</reference>
<name>A0A4C1TQG3_EUMVA</name>
<keyword evidence="1" id="KW-0812">Transmembrane</keyword>
<keyword evidence="1" id="KW-0472">Membrane</keyword>
<dbReference type="OrthoDB" id="6931130at2759"/>
<keyword evidence="3" id="KW-1185">Reference proteome</keyword>
<organism evidence="2 3">
    <name type="scientific">Eumeta variegata</name>
    <name type="common">Bagworm moth</name>
    <name type="synonym">Eumeta japonica</name>
    <dbReference type="NCBI Taxonomy" id="151549"/>
    <lineage>
        <taxon>Eukaryota</taxon>
        <taxon>Metazoa</taxon>
        <taxon>Ecdysozoa</taxon>
        <taxon>Arthropoda</taxon>
        <taxon>Hexapoda</taxon>
        <taxon>Insecta</taxon>
        <taxon>Pterygota</taxon>
        <taxon>Neoptera</taxon>
        <taxon>Endopterygota</taxon>
        <taxon>Lepidoptera</taxon>
        <taxon>Glossata</taxon>
        <taxon>Ditrysia</taxon>
        <taxon>Tineoidea</taxon>
        <taxon>Psychidae</taxon>
        <taxon>Oiketicinae</taxon>
        <taxon>Eumeta</taxon>
    </lineage>
</organism>
<proteinExistence type="predicted"/>
<feature type="transmembrane region" description="Helical" evidence="1">
    <location>
        <begin position="20"/>
        <end position="41"/>
    </location>
</feature>
<comment type="caution">
    <text evidence="2">The sequence shown here is derived from an EMBL/GenBank/DDBJ whole genome shotgun (WGS) entry which is preliminary data.</text>
</comment>
<sequence>MRSNYDTSHVGPTAKARMLSLSATCSMVVPAGYAAAVSLLLGRIGRWSGREIGSSQAERLGQSCLSIPRSALSLARSAQVERDNESYFFVRAASVH</sequence>
<dbReference type="EMBL" id="BGZK01000077">
    <property type="protein sequence ID" value="GBP16194.1"/>
    <property type="molecule type" value="Genomic_DNA"/>
</dbReference>
<dbReference type="AlphaFoldDB" id="A0A4C1TQG3"/>
<evidence type="ECO:0000313" key="2">
    <source>
        <dbReference type="EMBL" id="GBP16194.1"/>
    </source>
</evidence>
<dbReference type="Proteomes" id="UP000299102">
    <property type="component" value="Unassembled WGS sequence"/>
</dbReference>
<evidence type="ECO:0000256" key="1">
    <source>
        <dbReference type="SAM" id="Phobius"/>
    </source>
</evidence>
<gene>
    <name evidence="2" type="ORF">EVAR_9907_1</name>
</gene>
<protein>
    <submittedName>
        <fullName evidence="2">Uncharacterized protein</fullName>
    </submittedName>
</protein>